<sequence>MHLSNEIVTAPADSIRDSGSHLFWAGEPLPWLARSIGQLGQAQPVLVHETHSGLALIAGHARLTVLRSLGLPVLARLVVDPGPVDLGLIYLADNALRPLDDAMRLAALQYFAPLLDRPALAADILPRLGVNPESKDARLLLAWLDLPAIWQAHLAAGRAPLAAATVLARMTEADRDAVAPLFTDHSWSRSNAVNLLTWLFEASKMTGKPVAQVMLDANMADPAIRNLSPKDAMARLVAQAKNGRYPSLSALEARFESTAREMTAGTSWRIAQPDNFETNGVELSIRIKDPDQLAKAVRDLKAMANRPQWPRLWNPEANHE</sequence>
<dbReference type="RefSeq" id="WP_013515094.1">
    <property type="nucleotide sequence ID" value="NC_014844.1"/>
</dbReference>
<dbReference type="EMBL" id="CP002431">
    <property type="protein sequence ID" value="ADU63182.1"/>
    <property type="molecule type" value="Genomic_DNA"/>
</dbReference>
<protein>
    <submittedName>
        <fullName evidence="1">Uncharacterized protein</fullName>
    </submittedName>
</protein>
<dbReference type="Gene3D" id="3.90.1530.30">
    <property type="match status" value="1"/>
</dbReference>
<organism evidence="1 2">
    <name type="scientific">Pseudodesulfovibrio aespoeensis (strain ATCC 700646 / DSM 10631 / Aspo-2)</name>
    <name type="common">Desulfovibrio aespoeensis</name>
    <dbReference type="NCBI Taxonomy" id="643562"/>
    <lineage>
        <taxon>Bacteria</taxon>
        <taxon>Pseudomonadati</taxon>
        <taxon>Thermodesulfobacteriota</taxon>
        <taxon>Desulfovibrionia</taxon>
        <taxon>Desulfovibrionales</taxon>
        <taxon>Desulfovibrionaceae</taxon>
    </lineage>
</organism>
<dbReference type="STRING" id="643562.Daes_2176"/>
<dbReference type="KEGG" id="das:Daes_2176"/>
<reference evidence="1 2" key="2">
    <citation type="journal article" date="2014" name="Genome Announc.">
        <title>Complete Genome Sequence of the Subsurface, Mesophilic Sulfate-Reducing Bacterium Desulfovibrio aespoeensis Aspo-2.</title>
        <authorList>
            <person name="Pedersen K."/>
            <person name="Bengtsson A."/>
            <person name="Edlund J."/>
            <person name="Rabe L."/>
            <person name="Hazen T."/>
            <person name="Chakraborty R."/>
            <person name="Goodwin L."/>
            <person name="Shapiro N."/>
        </authorList>
    </citation>
    <scope>NUCLEOTIDE SEQUENCE [LARGE SCALE GENOMIC DNA]</scope>
    <source>
        <strain evidence="2">ATCC 700646 / DSM 10631 / Aspo-2</strain>
    </source>
</reference>
<reference evidence="2" key="1">
    <citation type="submission" date="2010-12" db="EMBL/GenBank/DDBJ databases">
        <title>Complete sequence of Desulfovibrio aespoeensis Aspo-2.</title>
        <authorList>
            <consortium name="US DOE Joint Genome Institute"/>
            <person name="Lucas S."/>
            <person name="Copeland A."/>
            <person name="Lapidus A."/>
            <person name="Cheng J.-F."/>
            <person name="Goodwin L."/>
            <person name="Pitluck S."/>
            <person name="Chertkov O."/>
            <person name="Misra M."/>
            <person name="Detter J.C."/>
            <person name="Han C."/>
            <person name="Tapia R."/>
            <person name="Land M."/>
            <person name="Hauser L."/>
            <person name="Kyrpides N."/>
            <person name="Ivanova N."/>
            <person name="Ovchinnikova G."/>
            <person name="Pedersen K."/>
            <person name="Jagevall S."/>
            <person name="Hazen T."/>
            <person name="Woyke T."/>
        </authorList>
    </citation>
    <scope>NUCLEOTIDE SEQUENCE [LARGE SCALE GENOMIC DNA]</scope>
    <source>
        <strain evidence="2">ATCC 700646 / DSM 10631 / Aspo-2</strain>
    </source>
</reference>
<proteinExistence type="predicted"/>
<gene>
    <name evidence="1" type="ordered locus">Daes_2176</name>
</gene>
<dbReference type="eggNOG" id="COG1475">
    <property type="taxonomic scope" value="Bacteria"/>
</dbReference>
<dbReference type="Proteomes" id="UP000002191">
    <property type="component" value="Chromosome"/>
</dbReference>
<dbReference type="AlphaFoldDB" id="E6VST8"/>
<accession>E6VST8</accession>
<name>E6VST8_PSEA9</name>
<keyword evidence="2" id="KW-1185">Reference proteome</keyword>
<dbReference type="OrthoDB" id="5449294at2"/>
<dbReference type="InterPro" id="IPR036086">
    <property type="entry name" value="ParB/Sulfiredoxin_sf"/>
</dbReference>
<evidence type="ECO:0000313" key="2">
    <source>
        <dbReference type="Proteomes" id="UP000002191"/>
    </source>
</evidence>
<dbReference type="SUPFAM" id="SSF110849">
    <property type="entry name" value="ParB/Sulfiredoxin"/>
    <property type="match status" value="1"/>
</dbReference>
<evidence type="ECO:0000313" key="1">
    <source>
        <dbReference type="EMBL" id="ADU63182.1"/>
    </source>
</evidence>
<dbReference type="HOGENOM" id="CLU_071519_0_0_7"/>